<dbReference type="Proteomes" id="UP000308600">
    <property type="component" value="Unassembled WGS sequence"/>
</dbReference>
<protein>
    <submittedName>
        <fullName evidence="1">DnaJ-domain-containing protein</fullName>
    </submittedName>
</protein>
<gene>
    <name evidence="1" type="ORF">BDN72DRAFT_892211</name>
</gene>
<proteinExistence type="predicted"/>
<dbReference type="EMBL" id="ML208262">
    <property type="protein sequence ID" value="TFK75726.1"/>
    <property type="molecule type" value="Genomic_DNA"/>
</dbReference>
<evidence type="ECO:0000313" key="1">
    <source>
        <dbReference type="EMBL" id="TFK75726.1"/>
    </source>
</evidence>
<evidence type="ECO:0000313" key="2">
    <source>
        <dbReference type="Proteomes" id="UP000308600"/>
    </source>
</evidence>
<reference evidence="1 2" key="1">
    <citation type="journal article" date="2019" name="Nat. Ecol. Evol.">
        <title>Megaphylogeny resolves global patterns of mushroom evolution.</title>
        <authorList>
            <person name="Varga T."/>
            <person name="Krizsan K."/>
            <person name="Foldi C."/>
            <person name="Dima B."/>
            <person name="Sanchez-Garcia M."/>
            <person name="Sanchez-Ramirez S."/>
            <person name="Szollosi G.J."/>
            <person name="Szarkandi J.G."/>
            <person name="Papp V."/>
            <person name="Albert L."/>
            <person name="Andreopoulos W."/>
            <person name="Angelini C."/>
            <person name="Antonin V."/>
            <person name="Barry K.W."/>
            <person name="Bougher N.L."/>
            <person name="Buchanan P."/>
            <person name="Buyck B."/>
            <person name="Bense V."/>
            <person name="Catcheside P."/>
            <person name="Chovatia M."/>
            <person name="Cooper J."/>
            <person name="Damon W."/>
            <person name="Desjardin D."/>
            <person name="Finy P."/>
            <person name="Geml J."/>
            <person name="Haridas S."/>
            <person name="Hughes K."/>
            <person name="Justo A."/>
            <person name="Karasinski D."/>
            <person name="Kautmanova I."/>
            <person name="Kiss B."/>
            <person name="Kocsube S."/>
            <person name="Kotiranta H."/>
            <person name="LaButti K.M."/>
            <person name="Lechner B.E."/>
            <person name="Liimatainen K."/>
            <person name="Lipzen A."/>
            <person name="Lukacs Z."/>
            <person name="Mihaltcheva S."/>
            <person name="Morgado L.N."/>
            <person name="Niskanen T."/>
            <person name="Noordeloos M.E."/>
            <person name="Ohm R.A."/>
            <person name="Ortiz-Santana B."/>
            <person name="Ovrebo C."/>
            <person name="Racz N."/>
            <person name="Riley R."/>
            <person name="Savchenko A."/>
            <person name="Shiryaev A."/>
            <person name="Soop K."/>
            <person name="Spirin V."/>
            <person name="Szebenyi C."/>
            <person name="Tomsovsky M."/>
            <person name="Tulloss R.E."/>
            <person name="Uehling J."/>
            <person name="Grigoriev I.V."/>
            <person name="Vagvolgyi C."/>
            <person name="Papp T."/>
            <person name="Martin F.M."/>
            <person name="Miettinen O."/>
            <person name="Hibbett D.S."/>
            <person name="Nagy L.G."/>
        </authorList>
    </citation>
    <scope>NUCLEOTIDE SEQUENCE [LARGE SCALE GENOMIC DNA]</scope>
    <source>
        <strain evidence="1 2">NL-1719</strain>
    </source>
</reference>
<organism evidence="1 2">
    <name type="scientific">Pluteus cervinus</name>
    <dbReference type="NCBI Taxonomy" id="181527"/>
    <lineage>
        <taxon>Eukaryota</taxon>
        <taxon>Fungi</taxon>
        <taxon>Dikarya</taxon>
        <taxon>Basidiomycota</taxon>
        <taxon>Agaricomycotina</taxon>
        <taxon>Agaricomycetes</taxon>
        <taxon>Agaricomycetidae</taxon>
        <taxon>Agaricales</taxon>
        <taxon>Pluteineae</taxon>
        <taxon>Pluteaceae</taxon>
        <taxon>Pluteus</taxon>
    </lineage>
</organism>
<sequence length="496" mass="56391">MQNSGILPDALYRPIIEAIAEEHTLYQLTLASQVLRLEAERVLYHTMIKDDLYTHKRFLNAVVNDSRLASYVRRYSLMASRTIDEELWDLLALGLQAMTNLLFLGFRDHGGTPSASKILPKCTFQLKSLEWGCHQDEDYLVEFFAAQPRISKLSLDSSWGEHINWEVPPTYLPDLEQLHGGHGAVKLLLPNRKVTRVRWIPDLDEPLRPDPVFLSELNQNVKTLSFGGYFARMELPLIASHLQNLEFLELIGLLVRLFALSVNNTVRMVLLSSTTTARSLHQTYSTRSLFSTSCRRLDHYKTLGIPQNASKAQIKSHFYQLSKKHHPDVATDPNSKAVYLAVSEAYTVLSNDRSKRAYDRSLLQDAADTSSSNYHPHAPPSKTRRANYAWEHSSRPRPHPQSPRHNPFEGQKNPHANTNPSGQPHRPGQGRHYQGSSPFLTYHTLDPFYRNPQARRAEEAEREMDRVRNESGVIRALQVFGVVAIGISIFGTLGRT</sequence>
<keyword evidence="2" id="KW-1185">Reference proteome</keyword>
<accession>A0ACD3BD14</accession>
<name>A0ACD3BD14_9AGAR</name>